<organism evidence="2 3">
    <name type="scientific">Pedobacter albus</name>
    <dbReference type="NCBI Taxonomy" id="3113905"/>
    <lineage>
        <taxon>Bacteria</taxon>
        <taxon>Pseudomonadati</taxon>
        <taxon>Bacteroidota</taxon>
        <taxon>Sphingobacteriia</taxon>
        <taxon>Sphingobacteriales</taxon>
        <taxon>Sphingobacteriaceae</taxon>
        <taxon>Pedobacter</taxon>
    </lineage>
</organism>
<dbReference type="Proteomes" id="UP001336835">
    <property type="component" value="Unassembled WGS sequence"/>
</dbReference>
<protein>
    <recommendedName>
        <fullName evidence="4">DUF748 domain-containing protein</fullName>
    </recommendedName>
</protein>
<keyword evidence="3" id="KW-1185">Reference proteome</keyword>
<dbReference type="RefSeq" id="WP_330108412.1">
    <property type="nucleotide sequence ID" value="NZ_JAZDQT010000002.1"/>
</dbReference>
<dbReference type="EMBL" id="JAZDQT010000002">
    <property type="protein sequence ID" value="MEE1946098.1"/>
    <property type="molecule type" value="Genomic_DNA"/>
</dbReference>
<gene>
    <name evidence="2" type="ORF">VRU48_13330</name>
</gene>
<evidence type="ECO:0000313" key="2">
    <source>
        <dbReference type="EMBL" id="MEE1946098.1"/>
    </source>
</evidence>
<sequence length="607" mass="69502">METNNMAERPKRKFKLFKWIAAILLFVVLGLAGASWYLSVKLRPIIGRELRTLVKTSTHGLYSLDFATIHTNFITGTATIGEVRITPDTNVFKQLITAQKAPNNLYYIRLKKLSVKRFKPWSIYFDKVVDVKLLLFDKPEVTMVNRHFDFNDNLPPRPRKSPYEYIAKLFKSLRVEMVDFKNMKLKYVDNNGPVPEIDSIANMNVTLKDWLIDPTSAQDTSRLYLLKDIDVNISDYTYATPDSMYHLNVHQLDFNAKSGKLSLKHFGVVPRYSEGAFSRVAGYAKSRYHIQLDNLGLNGIDLPAFIQKRELYADEMSIAEGSVSVFRNSTFPKLEKVRTGRFPQQLLQKLDLPMSIKKVSLGNINISYAEFSRRSLQKGKVTFDKTSGTLSNVTNMPKVKSVQPIMQADLQSHIMGQGKLEISFKFDLNSPIGAFSYKGSINDMDGRKLNPVSKPLGLMQINKGTIKQLAFDIAADEQGAKGKVRFRFNDLSLTLLKKEEGEEWLKRKALLSILANALVIRSDNPDSTGEFTIAPVQFERKPTSSFFNFVWKTLFQGIKYSIGVTPQKEAEIRAKIASFEQMKGDREERRKRRQERRERREREEANK</sequence>
<evidence type="ECO:0000313" key="3">
    <source>
        <dbReference type="Proteomes" id="UP001336835"/>
    </source>
</evidence>
<evidence type="ECO:0008006" key="4">
    <source>
        <dbReference type="Google" id="ProtNLM"/>
    </source>
</evidence>
<evidence type="ECO:0000256" key="1">
    <source>
        <dbReference type="SAM" id="MobiDB-lite"/>
    </source>
</evidence>
<name>A0ABU7I9E2_9SPHI</name>
<accession>A0ABU7I9E2</accession>
<reference evidence="2 3" key="1">
    <citation type="submission" date="2024-01" db="EMBL/GenBank/DDBJ databases">
        <title>Pedobacter sp. nov., isolated from fresh soil.</title>
        <authorList>
            <person name="Le N.T.T."/>
        </authorList>
    </citation>
    <scope>NUCLEOTIDE SEQUENCE [LARGE SCALE GENOMIC DNA]</scope>
    <source>
        <strain evidence="2 3">KR3-3</strain>
    </source>
</reference>
<feature type="compositionally biased region" description="Basic and acidic residues" evidence="1">
    <location>
        <begin position="595"/>
        <end position="607"/>
    </location>
</feature>
<feature type="region of interest" description="Disordered" evidence="1">
    <location>
        <begin position="582"/>
        <end position="607"/>
    </location>
</feature>
<proteinExistence type="predicted"/>
<comment type="caution">
    <text evidence="2">The sequence shown here is derived from an EMBL/GenBank/DDBJ whole genome shotgun (WGS) entry which is preliminary data.</text>
</comment>